<dbReference type="InterPro" id="IPR006636">
    <property type="entry name" value="STI1_HS-bd"/>
</dbReference>
<dbReference type="GO" id="GO:0046983">
    <property type="term" value="F:protein dimerization activity"/>
    <property type="evidence" value="ECO:0007669"/>
    <property type="project" value="InterPro"/>
</dbReference>
<name>A0A1S2Z667_CICAR</name>
<dbReference type="InterPro" id="IPR041243">
    <property type="entry name" value="STI1/HOP_DP"/>
</dbReference>
<evidence type="ECO:0000256" key="1">
    <source>
        <dbReference type="ARBA" id="ARBA00022737"/>
    </source>
</evidence>
<dbReference type="PaxDb" id="3827-XP_004515781.1"/>
<dbReference type="FunFam" id="6.10.250.3420:FF:000001">
    <property type="entry name" value="Hsc70-interacting protein-like protein"/>
    <property type="match status" value="1"/>
</dbReference>
<evidence type="ECO:0000313" key="7">
    <source>
        <dbReference type="RefSeq" id="XP_004515781.1"/>
    </source>
</evidence>
<dbReference type="CDD" id="cd14438">
    <property type="entry name" value="Hip_N"/>
    <property type="match status" value="1"/>
</dbReference>
<evidence type="ECO:0000313" key="6">
    <source>
        <dbReference type="Proteomes" id="UP000087171"/>
    </source>
</evidence>
<organism evidence="6 7">
    <name type="scientific">Cicer arietinum</name>
    <name type="common">Chickpea</name>
    <name type="synonym">Garbanzo</name>
    <dbReference type="NCBI Taxonomy" id="3827"/>
    <lineage>
        <taxon>Eukaryota</taxon>
        <taxon>Viridiplantae</taxon>
        <taxon>Streptophyta</taxon>
        <taxon>Embryophyta</taxon>
        <taxon>Tracheophyta</taxon>
        <taxon>Spermatophyta</taxon>
        <taxon>Magnoliopsida</taxon>
        <taxon>eudicotyledons</taxon>
        <taxon>Gunneridae</taxon>
        <taxon>Pentapetalae</taxon>
        <taxon>rosids</taxon>
        <taxon>fabids</taxon>
        <taxon>Fabales</taxon>
        <taxon>Fabaceae</taxon>
        <taxon>Papilionoideae</taxon>
        <taxon>50 kb inversion clade</taxon>
        <taxon>NPAAA clade</taxon>
        <taxon>Hologalegina</taxon>
        <taxon>IRL clade</taxon>
        <taxon>Cicereae</taxon>
        <taxon>Cicer</taxon>
    </lineage>
</organism>
<feature type="region of interest" description="Disordered" evidence="4">
    <location>
        <begin position="43"/>
        <end position="114"/>
    </location>
</feature>
<evidence type="ECO:0000256" key="4">
    <source>
        <dbReference type="SAM" id="MobiDB-lite"/>
    </source>
</evidence>
<feature type="repeat" description="TPR" evidence="3">
    <location>
        <begin position="148"/>
        <end position="181"/>
    </location>
</feature>
<dbReference type="GO" id="GO:0000118">
    <property type="term" value="C:histone deacetylase complex"/>
    <property type="evidence" value="ECO:0007669"/>
    <property type="project" value="TreeGrafter"/>
</dbReference>
<dbReference type="STRING" id="3827.A0A1S2Z667"/>
<sequence>MDPSKLKELKLFIQQCKSDPSTLSDPSLSFFRDYLESLDAKLPESAYSKSKSVESDDDIEDVEEEKVKVEEVEEDEIIESDVELDGETVEPDDDPPQKMGDSSVEVTEESRESSQLAKAKAMEAISEGKLEEAIENLTEAIILNPTSAIMYATRATVYIKMKKPNAAIRDANAALEINPDSAKGYKSRGIARAMLGQWAESAKDLHVASNIDYDEEISAVLKKVEPNAHKIEEHRRKYDRLRKEREEKKNERERLRRRAEAQAAYEKAKKQEQSSSSRNPGGMPGGFPGGMPGGFPGGMPGGMPGGFPGGMPGGFPGGMPGGFPGAGGMPGGFPGAGGMPGGVPGNVDFSKILNDPDLMSAFSDPEVMAALQDVMKNPANLAKHQANPKVAPVIAKMMSKFGGAQ</sequence>
<dbReference type="RefSeq" id="XP_004515781.1">
    <property type="nucleotide sequence ID" value="XM_004515724.3"/>
</dbReference>
<evidence type="ECO:0000256" key="3">
    <source>
        <dbReference type="PROSITE-ProRule" id="PRU00339"/>
    </source>
</evidence>
<dbReference type="SMART" id="SM00028">
    <property type="entry name" value="TPR"/>
    <property type="match status" value="3"/>
</dbReference>
<protein>
    <submittedName>
        <fullName evidence="7">FAM10 family protein At4g22670</fullName>
    </submittedName>
</protein>
<evidence type="ECO:0000259" key="5">
    <source>
        <dbReference type="SMART" id="SM00727"/>
    </source>
</evidence>
<keyword evidence="1" id="KW-0677">Repeat</keyword>
<gene>
    <name evidence="7" type="primary">LOC101503284</name>
</gene>
<dbReference type="GeneID" id="101503284"/>
<dbReference type="InterPro" id="IPR034649">
    <property type="entry name" value="Hip_N"/>
</dbReference>
<dbReference type="Proteomes" id="UP000087171">
    <property type="component" value="Unplaced"/>
</dbReference>
<dbReference type="KEGG" id="cam:101503284"/>
<dbReference type="FunFam" id="1.10.260.100:FF:000009">
    <property type="entry name" value="FAM10 family protein At4g22670-like"/>
    <property type="match status" value="1"/>
</dbReference>
<dbReference type="eggNOG" id="KOG1308">
    <property type="taxonomic scope" value="Eukaryota"/>
</dbReference>
<feature type="region of interest" description="Disordered" evidence="4">
    <location>
        <begin position="243"/>
        <end position="323"/>
    </location>
</feature>
<feature type="domain" description="STI1" evidence="5">
    <location>
        <begin position="355"/>
        <end position="394"/>
    </location>
</feature>
<dbReference type="GO" id="GO:0030544">
    <property type="term" value="F:Hsp70 protein binding"/>
    <property type="evidence" value="ECO:0007669"/>
    <property type="project" value="TreeGrafter"/>
</dbReference>
<dbReference type="PROSITE" id="PS50005">
    <property type="entry name" value="TPR"/>
    <property type="match status" value="1"/>
</dbReference>
<dbReference type="Gene3D" id="1.10.260.100">
    <property type="match status" value="1"/>
</dbReference>
<dbReference type="Gene3D" id="6.10.250.3420">
    <property type="match status" value="1"/>
</dbReference>
<dbReference type="PANTHER" id="PTHR45883:SF2">
    <property type="entry name" value="HSC70-INTERACTING PROTEIN"/>
    <property type="match status" value="1"/>
</dbReference>
<evidence type="ECO:0000256" key="2">
    <source>
        <dbReference type="ARBA" id="ARBA00022803"/>
    </source>
</evidence>
<dbReference type="Gene3D" id="1.25.40.10">
    <property type="entry name" value="Tetratricopeptide repeat domain"/>
    <property type="match status" value="1"/>
</dbReference>
<dbReference type="InterPro" id="IPR011990">
    <property type="entry name" value="TPR-like_helical_dom_sf"/>
</dbReference>
<feature type="compositionally biased region" description="Acidic residues" evidence="4">
    <location>
        <begin position="71"/>
        <end position="94"/>
    </location>
</feature>
<keyword evidence="6" id="KW-1185">Reference proteome</keyword>
<dbReference type="SMART" id="SM00727">
    <property type="entry name" value="STI1"/>
    <property type="match status" value="1"/>
</dbReference>
<reference evidence="7" key="1">
    <citation type="submission" date="2025-08" db="UniProtKB">
        <authorList>
            <consortium name="RefSeq"/>
        </authorList>
    </citation>
    <scope>IDENTIFICATION</scope>
    <source>
        <tissue evidence="7">Etiolated seedlings</tissue>
    </source>
</reference>
<feature type="compositionally biased region" description="Basic and acidic residues" evidence="4">
    <location>
        <begin position="243"/>
        <end position="272"/>
    </location>
</feature>
<dbReference type="Pfam" id="PF18253">
    <property type="entry name" value="HipN"/>
    <property type="match status" value="1"/>
</dbReference>
<dbReference type="Pfam" id="PF13181">
    <property type="entry name" value="TPR_8"/>
    <property type="match status" value="1"/>
</dbReference>
<dbReference type="FunFam" id="1.25.40.10:FF:000112">
    <property type="entry name" value="FAM10 family protein"/>
    <property type="match status" value="1"/>
</dbReference>
<dbReference type="InterPro" id="IPR019734">
    <property type="entry name" value="TPR_rpt"/>
</dbReference>
<keyword evidence="2 3" id="KW-0802">TPR repeat</keyword>
<dbReference type="Pfam" id="PF17830">
    <property type="entry name" value="STI1-HOP_DP"/>
    <property type="match status" value="1"/>
</dbReference>
<feature type="compositionally biased region" description="Gly residues" evidence="4">
    <location>
        <begin position="282"/>
        <end position="323"/>
    </location>
</feature>
<dbReference type="OrthoDB" id="533763at2759"/>
<dbReference type="SUPFAM" id="SSF48452">
    <property type="entry name" value="TPR-like"/>
    <property type="match status" value="1"/>
</dbReference>
<proteinExistence type="predicted"/>
<dbReference type="PANTHER" id="PTHR45883">
    <property type="entry name" value="HSC70-INTERACTING PROTEIN"/>
    <property type="match status" value="1"/>
</dbReference>
<accession>A0A1S2Z667</accession>
<dbReference type="AlphaFoldDB" id="A0A1S2Z667"/>
<feature type="compositionally biased region" description="Acidic residues" evidence="4">
    <location>
        <begin position="55"/>
        <end position="64"/>
    </location>
</feature>